<feature type="region of interest" description="Disordered" evidence="1">
    <location>
        <begin position="1"/>
        <end position="22"/>
    </location>
</feature>
<keyword evidence="3" id="KW-1185">Reference proteome</keyword>
<evidence type="ECO:0000256" key="1">
    <source>
        <dbReference type="SAM" id="MobiDB-lite"/>
    </source>
</evidence>
<dbReference type="AlphaFoldDB" id="W9C9R6"/>
<sequence>MCKTKTTRYAPHAQPSQQAQHMQPQFHYGPANQGFSHPSAFGRGCYSRRGYGCHGRGESGFGGAPRLFGFIARRMRNRNGSGIAPGGEKEHRGTVETPTYGMQEPAYHERDVMEAKWENISVEEHDAKVDPTAVEQKTGVIAKNVVEGIGQRRIDEALRSGMRYESTFAPPEYNDTLTKG</sequence>
<dbReference type="HOGENOM" id="CLU_1497085_0_0_1"/>
<evidence type="ECO:0000313" key="3">
    <source>
        <dbReference type="Proteomes" id="UP000019487"/>
    </source>
</evidence>
<organism evidence="2 3">
    <name type="scientific">Sclerotinia borealis (strain F-4128)</name>
    <dbReference type="NCBI Taxonomy" id="1432307"/>
    <lineage>
        <taxon>Eukaryota</taxon>
        <taxon>Fungi</taxon>
        <taxon>Dikarya</taxon>
        <taxon>Ascomycota</taxon>
        <taxon>Pezizomycotina</taxon>
        <taxon>Leotiomycetes</taxon>
        <taxon>Helotiales</taxon>
        <taxon>Sclerotiniaceae</taxon>
        <taxon>Sclerotinia</taxon>
    </lineage>
</organism>
<evidence type="ECO:0000313" key="2">
    <source>
        <dbReference type="EMBL" id="ESZ92591.1"/>
    </source>
</evidence>
<name>W9C9R6_SCLBF</name>
<feature type="compositionally biased region" description="Low complexity" evidence="1">
    <location>
        <begin position="10"/>
        <end position="22"/>
    </location>
</feature>
<accession>W9C9R6</accession>
<protein>
    <submittedName>
        <fullName evidence="2">Uncharacterized protein</fullName>
    </submittedName>
</protein>
<gene>
    <name evidence="2" type="ORF">SBOR_7008</name>
</gene>
<dbReference type="Proteomes" id="UP000019487">
    <property type="component" value="Unassembled WGS sequence"/>
</dbReference>
<comment type="caution">
    <text evidence="2">The sequence shown here is derived from an EMBL/GenBank/DDBJ whole genome shotgun (WGS) entry which is preliminary data.</text>
</comment>
<reference evidence="2 3" key="1">
    <citation type="journal article" date="2014" name="Genome Announc.">
        <title>Draft genome sequence of Sclerotinia borealis, a psychrophilic plant pathogenic fungus.</title>
        <authorList>
            <person name="Mardanov A.V."/>
            <person name="Beletsky A.V."/>
            <person name="Kadnikov V.V."/>
            <person name="Ignatov A.N."/>
            <person name="Ravin N.V."/>
        </authorList>
    </citation>
    <scope>NUCLEOTIDE SEQUENCE [LARGE SCALE GENOMIC DNA]</scope>
    <source>
        <strain evidence="3">F-4157</strain>
    </source>
</reference>
<proteinExistence type="predicted"/>
<dbReference type="EMBL" id="AYSA01000375">
    <property type="protein sequence ID" value="ESZ92591.1"/>
    <property type="molecule type" value="Genomic_DNA"/>
</dbReference>